<keyword evidence="1" id="KW-0227">DNA damage</keyword>
<dbReference type="SUPFAM" id="SSF46767">
    <property type="entry name" value="Methylated DNA-protein cysteine methyltransferase, C-terminal domain"/>
    <property type="match status" value="1"/>
</dbReference>
<dbReference type="InterPro" id="IPR036217">
    <property type="entry name" value="MethylDNA_cys_MeTrfase_DNAb"/>
</dbReference>
<protein>
    <submittedName>
        <fullName evidence="3">MGMT family protein</fullName>
    </submittedName>
</protein>
<dbReference type="InterPro" id="IPR052520">
    <property type="entry name" value="ATL_DNA_repair"/>
</dbReference>
<dbReference type="PANTHER" id="PTHR42942:SF1">
    <property type="entry name" value="ALKYLTRANSFERASE-LIKE PROTEIN 1"/>
    <property type="match status" value="1"/>
</dbReference>
<dbReference type="InterPro" id="IPR036388">
    <property type="entry name" value="WH-like_DNA-bd_sf"/>
</dbReference>
<dbReference type="PANTHER" id="PTHR42942">
    <property type="entry name" value="6-O-METHYLGUANINE DNA METHYLTRANSFERASE"/>
    <property type="match status" value="1"/>
</dbReference>
<accession>A0AAT9GJ87</accession>
<organism evidence="3">
    <name type="scientific">Sediminibacterium sp. KACHI17</name>
    <dbReference type="NCBI Taxonomy" id="1751071"/>
    <lineage>
        <taxon>Bacteria</taxon>
        <taxon>Pseudomonadati</taxon>
        <taxon>Bacteroidota</taxon>
        <taxon>Chitinophagia</taxon>
        <taxon>Chitinophagales</taxon>
        <taxon>Chitinophagaceae</taxon>
        <taxon>Sediminibacterium</taxon>
    </lineage>
</organism>
<dbReference type="Gene3D" id="1.10.10.10">
    <property type="entry name" value="Winged helix-like DNA-binding domain superfamily/Winged helix DNA-binding domain"/>
    <property type="match status" value="1"/>
</dbReference>
<dbReference type="GO" id="GO:0003824">
    <property type="term" value="F:catalytic activity"/>
    <property type="evidence" value="ECO:0007669"/>
    <property type="project" value="InterPro"/>
</dbReference>
<dbReference type="Pfam" id="PF01035">
    <property type="entry name" value="DNA_binding_1"/>
    <property type="match status" value="1"/>
</dbReference>
<dbReference type="AlphaFoldDB" id="A0AAT9GJ87"/>
<feature type="domain" description="Methylated-DNA-[protein]-cysteine S-methyltransferase DNA binding" evidence="2">
    <location>
        <begin position="23"/>
        <end position="104"/>
    </location>
</feature>
<evidence type="ECO:0000259" key="2">
    <source>
        <dbReference type="Pfam" id="PF01035"/>
    </source>
</evidence>
<dbReference type="EMBL" id="AP029612">
    <property type="protein sequence ID" value="BFG70724.1"/>
    <property type="molecule type" value="Genomic_DNA"/>
</dbReference>
<name>A0AAT9GJ87_9BACT</name>
<reference evidence="3" key="1">
    <citation type="submission" date="2024-02" db="EMBL/GenBank/DDBJ databases">
        <title>Sediminibacterium planktonica sp. nov. and Sediminibacterium longus sp. nov., isolated from surface lake and river water.</title>
        <authorList>
            <person name="Watanabe K."/>
            <person name="Takemine S."/>
            <person name="Ishii Y."/>
            <person name="Ogata Y."/>
            <person name="Shindo C."/>
            <person name="Suda W."/>
        </authorList>
    </citation>
    <scope>NUCLEOTIDE SEQUENCE</scope>
    <source>
        <strain evidence="3">KACHI17</strain>
    </source>
</reference>
<dbReference type="CDD" id="cd06445">
    <property type="entry name" value="ATase"/>
    <property type="match status" value="1"/>
</dbReference>
<evidence type="ECO:0000256" key="1">
    <source>
        <dbReference type="ARBA" id="ARBA00022763"/>
    </source>
</evidence>
<dbReference type="InterPro" id="IPR014048">
    <property type="entry name" value="MethylDNA_cys_MeTrfase_DNA-bd"/>
</dbReference>
<dbReference type="RefSeq" id="WP_353548364.1">
    <property type="nucleotide sequence ID" value="NZ_AP029612.1"/>
</dbReference>
<sequence length="128" mass="14335">MPPKKSTEKPRTVLPSGSKDVSFFEQVYDVVRQIPKGRVTSYGAIAAFLGTKMSARMVGWAMNGSFHIKPKVPAHRVVNRNGMLSGKAHFATPTLMEELLAKEKIKVKDDMIIDFEKKFWDPAVEISL</sequence>
<dbReference type="GO" id="GO:0006281">
    <property type="term" value="P:DNA repair"/>
    <property type="evidence" value="ECO:0007669"/>
    <property type="project" value="InterPro"/>
</dbReference>
<evidence type="ECO:0000313" key="3">
    <source>
        <dbReference type="EMBL" id="BFG70724.1"/>
    </source>
</evidence>
<proteinExistence type="predicted"/>
<gene>
    <name evidence="3" type="ORF">KACHI17_16050</name>
</gene>